<dbReference type="RefSeq" id="WP_322497759.1">
    <property type="nucleotide sequence ID" value="NZ_JARGYT010000034.1"/>
</dbReference>
<accession>A0ABU5L843</accession>
<dbReference type="InterPro" id="IPR004640">
    <property type="entry name" value="HscB"/>
</dbReference>
<dbReference type="InterPro" id="IPR001623">
    <property type="entry name" value="DnaJ_domain"/>
</dbReference>
<dbReference type="InterPro" id="IPR036386">
    <property type="entry name" value="HscB_C_sf"/>
</dbReference>
<dbReference type="Gene3D" id="1.10.287.110">
    <property type="entry name" value="DnaJ domain"/>
    <property type="match status" value="1"/>
</dbReference>
<dbReference type="PANTHER" id="PTHR14021">
    <property type="entry name" value="IRON-SULFUR CLUSTER CO-CHAPERONE PROTEIN HSCB"/>
    <property type="match status" value="1"/>
</dbReference>
<dbReference type="Proteomes" id="UP001293791">
    <property type="component" value="Unassembled WGS sequence"/>
</dbReference>
<dbReference type="Pfam" id="PF07743">
    <property type="entry name" value="HSCB_C"/>
    <property type="match status" value="1"/>
</dbReference>
<dbReference type="PROSITE" id="PS50076">
    <property type="entry name" value="DNAJ_2"/>
    <property type="match status" value="1"/>
</dbReference>
<comment type="function">
    <text evidence="3">Co-chaperone involved in the maturation of iron-sulfur cluster-containing proteins. Seems to help targeting proteins to be folded toward HscA.</text>
</comment>
<dbReference type="Pfam" id="PF00226">
    <property type="entry name" value="DnaJ"/>
    <property type="match status" value="1"/>
</dbReference>
<comment type="similarity">
    <text evidence="1">Belongs to the HscB family.</text>
</comment>
<evidence type="ECO:0000256" key="2">
    <source>
        <dbReference type="ARBA" id="ARBA00023186"/>
    </source>
</evidence>
<evidence type="ECO:0000256" key="3">
    <source>
        <dbReference type="ARBA" id="ARBA00025596"/>
    </source>
</evidence>
<sequence>MLGAIVICDGCGNEELSGSCSCSKCSHILDITYMNFFEILCVEEKFQLSKHQLKDNFIKKLQLFHPDLYCNKSAAEMDIATKNSSIVSRAYNMLLDPVSRARYLIEIKNIPIPNESGFITEVLEWNEKIEDTSSVLELQQLVEEVNRMLSIYKSQMEKDFSDMEYEKAAASYAKVKFFMRVLDSAKKRL</sequence>
<name>A0ABU5L843_9RICK</name>
<dbReference type="Gene3D" id="1.20.1280.20">
    <property type="entry name" value="HscB, C-terminal domain"/>
    <property type="match status" value="1"/>
</dbReference>
<dbReference type="NCBIfam" id="TIGR00714">
    <property type="entry name" value="hscB"/>
    <property type="match status" value="1"/>
</dbReference>
<evidence type="ECO:0000313" key="6">
    <source>
        <dbReference type="Proteomes" id="UP001293791"/>
    </source>
</evidence>
<organism evidence="5 6">
    <name type="scientific">Candidatus Cyrtobacter comes</name>
    <dbReference type="NCBI Taxonomy" id="675776"/>
    <lineage>
        <taxon>Bacteria</taxon>
        <taxon>Pseudomonadati</taxon>
        <taxon>Pseudomonadota</taxon>
        <taxon>Alphaproteobacteria</taxon>
        <taxon>Rickettsiales</taxon>
        <taxon>Candidatus Midichloriaceae</taxon>
        <taxon>Candidatus Cyrtobacter</taxon>
    </lineage>
</organism>
<evidence type="ECO:0000256" key="1">
    <source>
        <dbReference type="ARBA" id="ARBA00010476"/>
    </source>
</evidence>
<dbReference type="SUPFAM" id="SSF46565">
    <property type="entry name" value="Chaperone J-domain"/>
    <property type="match status" value="1"/>
</dbReference>
<keyword evidence="6" id="KW-1185">Reference proteome</keyword>
<comment type="caution">
    <text evidence="5">The sequence shown here is derived from an EMBL/GenBank/DDBJ whole genome shotgun (WGS) entry which is preliminary data.</text>
</comment>
<gene>
    <name evidence="5" type="ORF">Cyrtocomes_00662</name>
</gene>
<dbReference type="InterPro" id="IPR009073">
    <property type="entry name" value="HscB_oligo_C"/>
</dbReference>
<dbReference type="InterPro" id="IPR036869">
    <property type="entry name" value="J_dom_sf"/>
</dbReference>
<dbReference type="SUPFAM" id="SSF47144">
    <property type="entry name" value="HSC20 (HSCB), C-terminal oligomerisation domain"/>
    <property type="match status" value="1"/>
</dbReference>
<dbReference type="EMBL" id="JARGYT010000034">
    <property type="protein sequence ID" value="MDZ5762283.1"/>
    <property type="molecule type" value="Genomic_DNA"/>
</dbReference>
<keyword evidence="2" id="KW-0143">Chaperone</keyword>
<evidence type="ECO:0000313" key="5">
    <source>
        <dbReference type="EMBL" id="MDZ5762283.1"/>
    </source>
</evidence>
<dbReference type="PANTHER" id="PTHR14021:SF15">
    <property type="entry name" value="IRON-SULFUR CLUSTER CO-CHAPERONE PROTEIN HSCB"/>
    <property type="match status" value="1"/>
</dbReference>
<protein>
    <submittedName>
        <fullName evidence="5">Co-chaperone protein HscB</fullName>
    </submittedName>
</protein>
<proteinExistence type="inferred from homology"/>
<feature type="domain" description="J" evidence="4">
    <location>
        <begin position="35"/>
        <end position="107"/>
    </location>
</feature>
<reference evidence="5 6" key="1">
    <citation type="submission" date="2023-02" db="EMBL/GenBank/DDBJ databases">
        <title>Host association and intracellularity evolved multiple times independently in the Rickettsiales.</title>
        <authorList>
            <person name="Castelli M."/>
            <person name="Nardi T."/>
            <person name="Gammuto L."/>
            <person name="Bellinzona G."/>
            <person name="Sabaneyeva E."/>
            <person name="Potekhin A."/>
            <person name="Serra V."/>
            <person name="Petroni G."/>
            <person name="Sassera D."/>
        </authorList>
    </citation>
    <scope>NUCLEOTIDE SEQUENCE [LARGE SCALE GENOMIC DNA]</scope>
    <source>
        <strain evidence="5 6">BOD18</strain>
    </source>
</reference>
<evidence type="ECO:0000259" key="4">
    <source>
        <dbReference type="PROSITE" id="PS50076"/>
    </source>
</evidence>